<evidence type="ECO:0000256" key="1">
    <source>
        <dbReference type="SAM" id="Phobius"/>
    </source>
</evidence>
<evidence type="ECO:0000313" key="2">
    <source>
        <dbReference type="EMBL" id="KNC71632.1"/>
    </source>
</evidence>
<protein>
    <submittedName>
        <fullName evidence="2">Uncharacterized protein</fullName>
    </submittedName>
</protein>
<name>A0A0L0F4M6_9EUKA</name>
<gene>
    <name evidence="2" type="ORF">SARC_15829</name>
</gene>
<reference evidence="2 3" key="1">
    <citation type="submission" date="2011-02" db="EMBL/GenBank/DDBJ databases">
        <title>The Genome Sequence of Sphaeroforma arctica JP610.</title>
        <authorList>
            <consortium name="The Broad Institute Genome Sequencing Platform"/>
            <person name="Russ C."/>
            <person name="Cuomo C."/>
            <person name="Young S.K."/>
            <person name="Zeng Q."/>
            <person name="Gargeya S."/>
            <person name="Alvarado L."/>
            <person name="Berlin A."/>
            <person name="Chapman S.B."/>
            <person name="Chen Z."/>
            <person name="Freedman E."/>
            <person name="Gellesch M."/>
            <person name="Goldberg J."/>
            <person name="Griggs A."/>
            <person name="Gujja S."/>
            <person name="Heilman E."/>
            <person name="Heiman D."/>
            <person name="Howarth C."/>
            <person name="Mehta T."/>
            <person name="Neiman D."/>
            <person name="Pearson M."/>
            <person name="Roberts A."/>
            <person name="Saif S."/>
            <person name="Shea T."/>
            <person name="Shenoy N."/>
            <person name="Sisk P."/>
            <person name="Stolte C."/>
            <person name="Sykes S."/>
            <person name="White J."/>
            <person name="Yandava C."/>
            <person name="Burger G."/>
            <person name="Gray M.W."/>
            <person name="Holland P.W.H."/>
            <person name="King N."/>
            <person name="Lang F.B.F."/>
            <person name="Roger A.J."/>
            <person name="Ruiz-Trillo I."/>
            <person name="Haas B."/>
            <person name="Nusbaum C."/>
            <person name="Birren B."/>
        </authorList>
    </citation>
    <scope>NUCLEOTIDE SEQUENCE [LARGE SCALE GENOMIC DNA]</scope>
    <source>
        <strain evidence="2 3">JP610</strain>
    </source>
</reference>
<dbReference type="Proteomes" id="UP000054560">
    <property type="component" value="Unassembled WGS sequence"/>
</dbReference>
<organism evidence="2 3">
    <name type="scientific">Sphaeroforma arctica JP610</name>
    <dbReference type="NCBI Taxonomy" id="667725"/>
    <lineage>
        <taxon>Eukaryota</taxon>
        <taxon>Ichthyosporea</taxon>
        <taxon>Ichthyophonida</taxon>
        <taxon>Sphaeroforma</taxon>
    </lineage>
</organism>
<accession>A0A0L0F4M6</accession>
<keyword evidence="1" id="KW-0812">Transmembrane</keyword>
<dbReference type="GeneID" id="25916333"/>
<evidence type="ECO:0000313" key="3">
    <source>
        <dbReference type="Proteomes" id="UP000054560"/>
    </source>
</evidence>
<keyword evidence="1" id="KW-1133">Transmembrane helix</keyword>
<feature type="transmembrane region" description="Helical" evidence="1">
    <location>
        <begin position="52"/>
        <end position="75"/>
    </location>
</feature>
<feature type="non-terminal residue" evidence="2">
    <location>
        <position position="132"/>
    </location>
</feature>
<keyword evidence="1" id="KW-0472">Membrane</keyword>
<dbReference type="EMBL" id="KQ248421">
    <property type="protein sequence ID" value="KNC71632.1"/>
    <property type="molecule type" value="Genomic_DNA"/>
</dbReference>
<dbReference type="RefSeq" id="XP_014145534.1">
    <property type="nucleotide sequence ID" value="XM_014290059.1"/>
</dbReference>
<keyword evidence="3" id="KW-1185">Reference proteome</keyword>
<sequence length="132" mass="13633">MCSVFVLSVSSLANSLRRTDSSCSPFITVRGVAGEMSVCVCVFLEGGLGSVVALYVCIVGVGEGFAAVGGLLVLVSWCRTSLGFLLLPEARANGMSCTVNEACSGAAVVYYSNGLPHHSQGLAQLAKHMLDL</sequence>
<proteinExistence type="predicted"/>
<dbReference type="AlphaFoldDB" id="A0A0L0F4M6"/>